<dbReference type="Pfam" id="PF13304">
    <property type="entry name" value="AAA_21"/>
    <property type="match status" value="1"/>
</dbReference>
<name>A0ABV4UC51_9RHOO</name>
<protein>
    <submittedName>
        <fullName evidence="2">AAA family ATPase</fullName>
    </submittedName>
</protein>
<sequence length="569" mass="66131">MYISELCLKNYKSFKNINIKFNEKFNIIVGENNIGKSSIFEALLLWKHIYNLFIKSTNKRKKFYSNTTPTYLNFNDLNQIRIVNDDDLFFDKNHRKASILVKITDNDEIFSLEVSLEKTTIKNSYFRIYRNNDFDRFAKHIENKSCSLQDAIFIYQTKPLSAIYKNEPFYNNGQIEAKINLGKSHDVLRNKILKTEISGDVKVDEKFSKLERRVNSILGTKYKFRFKNRNRNDDEFIKISIIKEENADQKTKGSDLDISLMGSGFLQIVEIFSTLEYIKQVTDGICLILVDEPDSHIHANTQVNLIKELRTTSENSQVFIISHNDRLISEAYEGELLYLNNEAKQCGELKLLDAHLYDKVSEELAGNLSDEPLPLILTEGKTDKIILEIAWRKLYPDDSMPFKIIQSGINNIDESKRVGNADTVRRTVEFLSTIYDGIVIGLFDNDREGVEQLKGLNKAIFEDFHCESFILRKHKTKAFYGITLPVPQNRKLFVTEDDITQRYLSIEMYFPDKLLEQNGLKGASILNTEVFKLNDSHKSDFANICDQFDKSSFNNFYILFDEIKRILNE</sequence>
<dbReference type="InterPro" id="IPR003959">
    <property type="entry name" value="ATPase_AAA_core"/>
</dbReference>
<dbReference type="InterPro" id="IPR027417">
    <property type="entry name" value="P-loop_NTPase"/>
</dbReference>
<reference evidence="3" key="1">
    <citation type="submission" date="2024-06" db="EMBL/GenBank/DDBJ databases">
        <title>Radixoralia hellwigii gen. nov., sp nov., isolated from a root canal in the human oral cavity.</title>
        <authorList>
            <person name="Bartsch S."/>
            <person name="Wittmer A."/>
            <person name="Schulz A.-K."/>
            <person name="Neumann-Schaal M."/>
            <person name="Wolf J."/>
            <person name="Gronow S."/>
            <person name="Tennert C."/>
            <person name="Haecker G."/>
            <person name="Cieplik F."/>
            <person name="Al-Ahmad A."/>
        </authorList>
    </citation>
    <scope>NUCLEOTIDE SEQUENCE [LARGE SCALE GENOMIC DNA]</scope>
    <source>
        <strain evidence="3">Wk13</strain>
    </source>
</reference>
<evidence type="ECO:0000313" key="2">
    <source>
        <dbReference type="EMBL" id="MFA9949048.1"/>
    </source>
</evidence>
<dbReference type="PANTHER" id="PTHR43581">
    <property type="entry name" value="ATP/GTP PHOSPHATASE"/>
    <property type="match status" value="1"/>
</dbReference>
<dbReference type="InterPro" id="IPR051396">
    <property type="entry name" value="Bact_Antivir_Def_Nuclease"/>
</dbReference>
<keyword evidence="3" id="KW-1185">Reference proteome</keyword>
<dbReference type="RefSeq" id="WP_418890207.1">
    <property type="nucleotide sequence ID" value="NZ_JBEUWX010000001.1"/>
</dbReference>
<dbReference type="PANTHER" id="PTHR43581:SF4">
    <property type="entry name" value="ATP_GTP PHOSPHATASE"/>
    <property type="match status" value="1"/>
</dbReference>
<accession>A0ABV4UC51</accession>
<proteinExistence type="predicted"/>
<evidence type="ECO:0000259" key="1">
    <source>
        <dbReference type="Pfam" id="PF13304"/>
    </source>
</evidence>
<comment type="caution">
    <text evidence="2">The sequence shown here is derived from an EMBL/GenBank/DDBJ whole genome shotgun (WGS) entry which is preliminary data.</text>
</comment>
<dbReference type="Gene3D" id="3.40.50.300">
    <property type="entry name" value="P-loop containing nucleotide triphosphate hydrolases"/>
    <property type="match status" value="1"/>
</dbReference>
<evidence type="ECO:0000313" key="3">
    <source>
        <dbReference type="Proteomes" id="UP001574673"/>
    </source>
</evidence>
<feature type="domain" description="ATPase AAA-type core" evidence="1">
    <location>
        <begin position="25"/>
        <end position="329"/>
    </location>
</feature>
<dbReference type="EMBL" id="JBEUWX010000001">
    <property type="protein sequence ID" value="MFA9949048.1"/>
    <property type="molecule type" value="Genomic_DNA"/>
</dbReference>
<dbReference type="SUPFAM" id="SSF52540">
    <property type="entry name" value="P-loop containing nucleoside triphosphate hydrolases"/>
    <property type="match status" value="1"/>
</dbReference>
<dbReference type="Proteomes" id="UP001574673">
    <property type="component" value="Unassembled WGS sequence"/>
</dbReference>
<organism evidence="2 3">
    <name type="scientific">Dentiradicibacter hellwigii</name>
    <dbReference type="NCBI Taxonomy" id="3149053"/>
    <lineage>
        <taxon>Bacteria</taxon>
        <taxon>Pseudomonadati</taxon>
        <taxon>Pseudomonadota</taxon>
        <taxon>Betaproteobacteria</taxon>
        <taxon>Rhodocyclales</taxon>
        <taxon>Rhodocyclaceae</taxon>
        <taxon>Dentiradicibacter</taxon>
    </lineage>
</organism>
<gene>
    <name evidence="2" type="ORF">ABCS64_01680</name>
</gene>